<dbReference type="AlphaFoldDB" id="H5US99"/>
<keyword evidence="2" id="KW-1185">Reference proteome</keyword>
<dbReference type="Proteomes" id="UP000004367">
    <property type="component" value="Unassembled WGS sequence"/>
</dbReference>
<name>H5US99_9MICO</name>
<protein>
    <submittedName>
        <fullName evidence="1">Uncharacterized protein</fullName>
    </submittedName>
</protein>
<evidence type="ECO:0000313" key="1">
    <source>
        <dbReference type="EMBL" id="GAB48607.1"/>
    </source>
</evidence>
<sequence>MWPPAPTGRDPLELALVAAENSILRLHQAGSDVEAAQMAAGESVFWLVSADEELRRRRSSYEAERTSDGQGKILLGLRHVRNYVAHQPLVVVRNGGKPFFTSSWSPDVHGEPTGIFYISPGPIWPPAGDLPGPAQTKSTPAGAFRMDCKLEFDRSLALRPCVSTLSGALEWCWWALGLWEGPDAALDASSVSSSARPCPDCAGPVQRREYGGESSTPGRRTFRCSTATCPRYIAAT</sequence>
<organism evidence="1 2">
    <name type="scientific">Mobilicoccus pelagius NBRC 104925</name>
    <dbReference type="NCBI Taxonomy" id="1089455"/>
    <lineage>
        <taxon>Bacteria</taxon>
        <taxon>Bacillati</taxon>
        <taxon>Actinomycetota</taxon>
        <taxon>Actinomycetes</taxon>
        <taxon>Micrococcales</taxon>
        <taxon>Dermatophilaceae</taxon>
        <taxon>Mobilicoccus</taxon>
    </lineage>
</organism>
<gene>
    <name evidence="1" type="ORF">MOPEL_075_00030</name>
</gene>
<reference evidence="1 2" key="1">
    <citation type="submission" date="2012-02" db="EMBL/GenBank/DDBJ databases">
        <title>Whole genome shotgun sequence of Mobilicoccus pelagius NBRC 104925.</title>
        <authorList>
            <person name="Yoshida Y."/>
            <person name="Hosoyama A."/>
            <person name="Tsuchikane K."/>
            <person name="Katsumata H."/>
            <person name="Yamazaki S."/>
            <person name="Fujita N."/>
        </authorList>
    </citation>
    <scope>NUCLEOTIDE SEQUENCE [LARGE SCALE GENOMIC DNA]</scope>
    <source>
        <strain evidence="1 2">NBRC 104925</strain>
    </source>
</reference>
<dbReference type="EMBL" id="BAFE01000054">
    <property type="protein sequence ID" value="GAB48607.1"/>
    <property type="molecule type" value="Genomic_DNA"/>
</dbReference>
<accession>H5US99</accession>
<proteinExistence type="predicted"/>
<dbReference type="STRING" id="1089455.MOPEL_075_00030"/>
<evidence type="ECO:0000313" key="2">
    <source>
        <dbReference type="Proteomes" id="UP000004367"/>
    </source>
</evidence>
<comment type="caution">
    <text evidence="1">The sequence shown here is derived from an EMBL/GenBank/DDBJ whole genome shotgun (WGS) entry which is preliminary data.</text>
</comment>